<sequence length="97" mass="10940">MIEPTATARDRRTRSVCEVADKLRRHPPIGGIFRNMFREASSRIILEGFQTRGLSLPSPGSWGGRGEVVYIYCHSYVDYRPDGKQLATNVAFIKTLP</sequence>
<dbReference type="AlphaFoldDB" id="A0A1W2TRE4"/>
<name>A0A1W2TRE4_ROSNE</name>
<dbReference type="EMBL" id="DF977460">
    <property type="protein sequence ID" value="GAP91053.2"/>
    <property type="molecule type" value="Genomic_DNA"/>
</dbReference>
<evidence type="ECO:0000313" key="2">
    <source>
        <dbReference type="Proteomes" id="UP000054516"/>
    </source>
</evidence>
<organism evidence="1">
    <name type="scientific">Rosellinia necatrix</name>
    <name type="common">White root-rot fungus</name>
    <dbReference type="NCBI Taxonomy" id="77044"/>
    <lineage>
        <taxon>Eukaryota</taxon>
        <taxon>Fungi</taxon>
        <taxon>Dikarya</taxon>
        <taxon>Ascomycota</taxon>
        <taxon>Pezizomycotina</taxon>
        <taxon>Sordariomycetes</taxon>
        <taxon>Xylariomycetidae</taxon>
        <taxon>Xylariales</taxon>
        <taxon>Xylariaceae</taxon>
        <taxon>Rosellinia</taxon>
    </lineage>
</organism>
<dbReference type="Proteomes" id="UP000054516">
    <property type="component" value="Unassembled WGS sequence"/>
</dbReference>
<proteinExistence type="predicted"/>
<reference evidence="1" key="1">
    <citation type="submission" date="2016-03" db="EMBL/GenBank/DDBJ databases">
        <title>Draft genome sequence of Rosellinia necatrix.</title>
        <authorList>
            <person name="Kanematsu S."/>
        </authorList>
    </citation>
    <scope>NUCLEOTIDE SEQUENCE [LARGE SCALE GENOMIC DNA]</scope>
    <source>
        <strain evidence="1">W97</strain>
    </source>
</reference>
<protein>
    <submittedName>
        <fullName evidence="1">Uncharacterized protein</fullName>
    </submittedName>
</protein>
<evidence type="ECO:0000313" key="1">
    <source>
        <dbReference type="EMBL" id="GAP91053.2"/>
    </source>
</evidence>
<keyword evidence="2" id="KW-1185">Reference proteome</keyword>
<accession>A0A1W2TRE4</accession>
<gene>
    <name evidence="1" type="ORF">SAMD00023353_1502150</name>
</gene>